<keyword evidence="5 12" id="KW-0732">Signal</keyword>
<keyword evidence="10" id="KW-0675">Receptor</keyword>
<dbReference type="GO" id="GO:0016020">
    <property type="term" value="C:membrane"/>
    <property type="evidence" value="ECO:0007669"/>
    <property type="project" value="UniProtKB-SubCell"/>
</dbReference>
<protein>
    <submittedName>
        <fullName evidence="13">Uncharacterized protein</fullName>
    </submittedName>
</protein>
<reference evidence="13 14" key="1">
    <citation type="journal article" date="2020" name="Cell">
        <title>Large-Scale Comparative Analyses of Tick Genomes Elucidate Their Genetic Diversity and Vector Capacities.</title>
        <authorList>
            <consortium name="Tick Genome and Microbiome Consortium (TIGMIC)"/>
            <person name="Jia N."/>
            <person name="Wang J."/>
            <person name="Shi W."/>
            <person name="Du L."/>
            <person name="Sun Y."/>
            <person name="Zhan W."/>
            <person name="Jiang J.F."/>
            <person name="Wang Q."/>
            <person name="Zhang B."/>
            <person name="Ji P."/>
            <person name="Bell-Sakyi L."/>
            <person name="Cui X.M."/>
            <person name="Yuan T.T."/>
            <person name="Jiang B.G."/>
            <person name="Yang W.F."/>
            <person name="Lam T.T."/>
            <person name="Chang Q.C."/>
            <person name="Ding S.J."/>
            <person name="Wang X.J."/>
            <person name="Zhu J.G."/>
            <person name="Ruan X.D."/>
            <person name="Zhao L."/>
            <person name="Wei J.T."/>
            <person name="Ye R.Z."/>
            <person name="Que T.C."/>
            <person name="Du C.H."/>
            <person name="Zhou Y.H."/>
            <person name="Cheng J.X."/>
            <person name="Dai P.F."/>
            <person name="Guo W.B."/>
            <person name="Han X.H."/>
            <person name="Huang E.J."/>
            <person name="Li L.F."/>
            <person name="Wei W."/>
            <person name="Gao Y.C."/>
            <person name="Liu J.Z."/>
            <person name="Shao H.Z."/>
            <person name="Wang X."/>
            <person name="Wang C.C."/>
            <person name="Yang T.C."/>
            <person name="Huo Q.B."/>
            <person name="Li W."/>
            <person name="Chen H.Y."/>
            <person name="Chen S.E."/>
            <person name="Zhou L.G."/>
            <person name="Ni X.B."/>
            <person name="Tian J.H."/>
            <person name="Sheng Y."/>
            <person name="Liu T."/>
            <person name="Pan Y.S."/>
            <person name="Xia L.Y."/>
            <person name="Li J."/>
            <person name="Zhao F."/>
            <person name="Cao W.C."/>
        </authorList>
    </citation>
    <scope>NUCLEOTIDE SEQUENCE [LARGE SCALE GENOMIC DNA]</scope>
    <source>
        <strain evidence="13">HaeL-2018</strain>
    </source>
</reference>
<evidence type="ECO:0000256" key="3">
    <source>
        <dbReference type="ARBA" id="ARBA00022614"/>
    </source>
</evidence>
<evidence type="ECO:0000256" key="4">
    <source>
        <dbReference type="ARBA" id="ARBA00022692"/>
    </source>
</evidence>
<evidence type="ECO:0000256" key="2">
    <source>
        <dbReference type="ARBA" id="ARBA00004370"/>
    </source>
</evidence>
<comment type="caution">
    <text evidence="13">The sequence shown here is derived from an EMBL/GenBank/DDBJ whole genome shotgun (WGS) entry which is preliminary data.</text>
</comment>
<keyword evidence="3" id="KW-0433">Leucine-rich repeat</keyword>
<evidence type="ECO:0000256" key="6">
    <source>
        <dbReference type="ARBA" id="ARBA00022737"/>
    </source>
</evidence>
<evidence type="ECO:0000313" key="14">
    <source>
        <dbReference type="Proteomes" id="UP000821853"/>
    </source>
</evidence>
<keyword evidence="7" id="KW-0967">Endosome</keyword>
<sequence length="318" mass="35452">MMKNGKLLVPFAVISLLSLSTTGSSSRCRSVRGFVLHYYICEGFTSTRDFALIDPTRVRRDTYFVLKDSSLDYLPSTAFARTKMSVLEISNVSLTTYADPRPNSSSPFEPVKNSLRKFILNKQQKPPENWDLLGSVGTLETLKLQKIEELNLTSDFNKLPRGIHEIQIEEASIDRVDQDWVSKLSSLRAICVKRTTLKTITRSMLPTSALKLAAIDLTENKLSSLPDDLTSNMPALKILDVSFNEISTLHEGTLAPVKRNGGFANTMGNPLICDCGLAFLLAYPRSWYNSCYDRESLESIPIESLTEQDLCGGARHSV</sequence>
<dbReference type="InterPro" id="IPR032675">
    <property type="entry name" value="LRR_dom_sf"/>
</dbReference>
<dbReference type="AlphaFoldDB" id="A0A9J6FXX6"/>
<proteinExistence type="predicted"/>
<feature type="signal peptide" evidence="12">
    <location>
        <begin position="1"/>
        <end position="23"/>
    </location>
</feature>
<evidence type="ECO:0000256" key="11">
    <source>
        <dbReference type="ARBA" id="ARBA00023180"/>
    </source>
</evidence>
<dbReference type="Pfam" id="PF13855">
    <property type="entry name" value="LRR_8"/>
    <property type="match status" value="1"/>
</dbReference>
<dbReference type="PANTHER" id="PTHR47410">
    <property type="entry name" value="TOLL-LIKE RECEPTOR 7-RELATED"/>
    <property type="match status" value="1"/>
</dbReference>
<evidence type="ECO:0000256" key="8">
    <source>
        <dbReference type="ARBA" id="ARBA00022989"/>
    </source>
</evidence>
<keyword evidence="11" id="KW-0325">Glycoprotein</keyword>
<gene>
    <name evidence="13" type="ORF">HPB48_013736</name>
</gene>
<keyword evidence="8" id="KW-1133">Transmembrane helix</keyword>
<comment type="subcellular location">
    <subcellularLocation>
        <location evidence="1">Endosome</location>
    </subcellularLocation>
    <subcellularLocation>
        <location evidence="2">Membrane</location>
    </subcellularLocation>
</comment>
<evidence type="ECO:0000256" key="9">
    <source>
        <dbReference type="ARBA" id="ARBA00023136"/>
    </source>
</evidence>
<dbReference type="InterPro" id="IPR001611">
    <property type="entry name" value="Leu-rich_rpt"/>
</dbReference>
<dbReference type="OrthoDB" id="676979at2759"/>
<evidence type="ECO:0000256" key="5">
    <source>
        <dbReference type="ARBA" id="ARBA00022729"/>
    </source>
</evidence>
<evidence type="ECO:0000256" key="12">
    <source>
        <dbReference type="SAM" id="SignalP"/>
    </source>
</evidence>
<keyword evidence="4" id="KW-0812">Transmembrane</keyword>
<dbReference type="Gene3D" id="3.80.10.10">
    <property type="entry name" value="Ribonuclease Inhibitor"/>
    <property type="match status" value="1"/>
</dbReference>
<organism evidence="13 14">
    <name type="scientific">Haemaphysalis longicornis</name>
    <name type="common">Bush tick</name>
    <dbReference type="NCBI Taxonomy" id="44386"/>
    <lineage>
        <taxon>Eukaryota</taxon>
        <taxon>Metazoa</taxon>
        <taxon>Ecdysozoa</taxon>
        <taxon>Arthropoda</taxon>
        <taxon>Chelicerata</taxon>
        <taxon>Arachnida</taxon>
        <taxon>Acari</taxon>
        <taxon>Parasitiformes</taxon>
        <taxon>Ixodida</taxon>
        <taxon>Ixodoidea</taxon>
        <taxon>Ixodidae</taxon>
        <taxon>Haemaphysalinae</taxon>
        <taxon>Haemaphysalis</taxon>
    </lineage>
</organism>
<dbReference type="VEuPathDB" id="VectorBase:HLOH_057654"/>
<dbReference type="EMBL" id="JABSTR010000004">
    <property type="protein sequence ID" value="KAH9368098.1"/>
    <property type="molecule type" value="Genomic_DNA"/>
</dbReference>
<evidence type="ECO:0000313" key="13">
    <source>
        <dbReference type="EMBL" id="KAH9368098.1"/>
    </source>
</evidence>
<evidence type="ECO:0000256" key="1">
    <source>
        <dbReference type="ARBA" id="ARBA00004177"/>
    </source>
</evidence>
<dbReference type="Proteomes" id="UP000821853">
    <property type="component" value="Chromosome 2"/>
</dbReference>
<dbReference type="OMA" id="YNQISTF"/>
<name>A0A9J6FXX6_HAELO</name>
<evidence type="ECO:0000256" key="10">
    <source>
        <dbReference type="ARBA" id="ARBA00023170"/>
    </source>
</evidence>
<dbReference type="SUPFAM" id="SSF52058">
    <property type="entry name" value="L domain-like"/>
    <property type="match status" value="1"/>
</dbReference>
<dbReference type="SMART" id="SM00369">
    <property type="entry name" value="LRR_TYP"/>
    <property type="match status" value="2"/>
</dbReference>
<dbReference type="PANTHER" id="PTHR47410:SF5">
    <property type="entry name" value="TOLL-LIKE RECEPTOR 3"/>
    <property type="match status" value="1"/>
</dbReference>
<dbReference type="GO" id="GO:0005768">
    <property type="term" value="C:endosome"/>
    <property type="evidence" value="ECO:0007669"/>
    <property type="project" value="UniProtKB-SubCell"/>
</dbReference>
<evidence type="ECO:0000256" key="7">
    <source>
        <dbReference type="ARBA" id="ARBA00022753"/>
    </source>
</evidence>
<accession>A0A9J6FXX6</accession>
<dbReference type="InterPro" id="IPR003591">
    <property type="entry name" value="Leu-rich_rpt_typical-subtyp"/>
</dbReference>
<keyword evidence="14" id="KW-1185">Reference proteome</keyword>
<keyword evidence="9" id="KW-0472">Membrane</keyword>
<feature type="chain" id="PRO_5039932719" evidence="12">
    <location>
        <begin position="24"/>
        <end position="318"/>
    </location>
</feature>
<keyword evidence="6" id="KW-0677">Repeat</keyword>